<gene>
    <name evidence="2" type="ORF">ElP_34710</name>
</gene>
<sequence>MDSFRPRLQEARSAGARMDALCEFSEFWLGPRRSDYGESARALGVFSLQMPLKRLYEFAGRWPHRDHRGSIQYTVPALSHQDSLMALHRLKRTEDRKIVFLQENQGVWDCRTLPEGDDPPVWCYGNQFDEHGNDFTGERVVCESLSRFLVTFVMQELTFGSRLYLSDEGLGARFASERDAAVPVWTNGLYVGGAVQDYYLWRGVLVANLFGDGKPLAANHEGGIRFLTENQGPVHEIALRMDRHWSLDIRSDGSARIRYLEWQTDESAEAPAGTFEFPALSQPSPQQGRMRATMRRTPWCSSTGKVNRERSGAITCMTAGSSRPCSDVPSNGRPSRIRLSNGCLKPSGISEYLDLVIRT</sequence>
<dbReference type="Proteomes" id="UP000317835">
    <property type="component" value="Chromosome"/>
</dbReference>
<evidence type="ECO:0000256" key="1">
    <source>
        <dbReference type="SAM" id="MobiDB-lite"/>
    </source>
</evidence>
<evidence type="ECO:0000313" key="3">
    <source>
        <dbReference type="Proteomes" id="UP000317835"/>
    </source>
</evidence>
<proteinExistence type="predicted"/>
<name>A0A518H423_9BACT</name>
<protein>
    <submittedName>
        <fullName evidence="2">Uncharacterized protein</fullName>
    </submittedName>
</protein>
<dbReference type="AlphaFoldDB" id="A0A518H423"/>
<accession>A0A518H423</accession>
<dbReference type="OrthoDB" id="281073at2"/>
<dbReference type="EMBL" id="CP036426">
    <property type="protein sequence ID" value="QDV35567.1"/>
    <property type="molecule type" value="Genomic_DNA"/>
</dbReference>
<keyword evidence="3" id="KW-1185">Reference proteome</keyword>
<dbReference type="RefSeq" id="WP_145271242.1">
    <property type="nucleotide sequence ID" value="NZ_CP036426.1"/>
</dbReference>
<evidence type="ECO:0000313" key="2">
    <source>
        <dbReference type="EMBL" id="QDV35567.1"/>
    </source>
</evidence>
<feature type="region of interest" description="Disordered" evidence="1">
    <location>
        <begin position="276"/>
        <end position="305"/>
    </location>
</feature>
<reference evidence="2 3" key="1">
    <citation type="submission" date="2019-02" db="EMBL/GenBank/DDBJ databases">
        <title>Deep-cultivation of Planctomycetes and their phenomic and genomic characterization uncovers novel biology.</title>
        <authorList>
            <person name="Wiegand S."/>
            <person name="Jogler M."/>
            <person name="Boedeker C."/>
            <person name="Pinto D."/>
            <person name="Vollmers J."/>
            <person name="Rivas-Marin E."/>
            <person name="Kohn T."/>
            <person name="Peeters S.H."/>
            <person name="Heuer A."/>
            <person name="Rast P."/>
            <person name="Oberbeckmann S."/>
            <person name="Bunk B."/>
            <person name="Jeske O."/>
            <person name="Meyerdierks A."/>
            <person name="Storesund J.E."/>
            <person name="Kallscheuer N."/>
            <person name="Luecker S."/>
            <person name="Lage O.M."/>
            <person name="Pohl T."/>
            <person name="Merkel B.J."/>
            <person name="Hornburger P."/>
            <person name="Mueller R.-W."/>
            <person name="Bruemmer F."/>
            <person name="Labrenz M."/>
            <person name="Spormann A.M."/>
            <person name="Op den Camp H."/>
            <person name="Overmann J."/>
            <person name="Amann R."/>
            <person name="Jetten M.S.M."/>
            <person name="Mascher T."/>
            <person name="Medema M.H."/>
            <person name="Devos D.P."/>
            <person name="Kaster A.-K."/>
            <person name="Ovreas L."/>
            <person name="Rohde M."/>
            <person name="Galperin M.Y."/>
            <person name="Jogler C."/>
        </authorList>
    </citation>
    <scope>NUCLEOTIDE SEQUENCE [LARGE SCALE GENOMIC DNA]</scope>
    <source>
        <strain evidence="2 3">ElP</strain>
    </source>
</reference>
<dbReference type="KEGG" id="tpla:ElP_34710"/>
<organism evidence="2 3">
    <name type="scientific">Tautonia plasticadhaerens</name>
    <dbReference type="NCBI Taxonomy" id="2527974"/>
    <lineage>
        <taxon>Bacteria</taxon>
        <taxon>Pseudomonadati</taxon>
        <taxon>Planctomycetota</taxon>
        <taxon>Planctomycetia</taxon>
        <taxon>Isosphaerales</taxon>
        <taxon>Isosphaeraceae</taxon>
        <taxon>Tautonia</taxon>
    </lineage>
</organism>